<feature type="non-terminal residue" evidence="8">
    <location>
        <position position="1"/>
    </location>
</feature>
<name>A0A2J6TCB6_9HELO</name>
<feature type="non-terminal residue" evidence="8">
    <location>
        <position position="145"/>
    </location>
</feature>
<reference evidence="8 9" key="1">
    <citation type="submission" date="2016-04" db="EMBL/GenBank/DDBJ databases">
        <title>A degradative enzymes factory behind the ericoid mycorrhizal symbiosis.</title>
        <authorList>
            <consortium name="DOE Joint Genome Institute"/>
            <person name="Martino E."/>
            <person name="Morin E."/>
            <person name="Grelet G."/>
            <person name="Kuo A."/>
            <person name="Kohler A."/>
            <person name="Daghino S."/>
            <person name="Barry K."/>
            <person name="Choi C."/>
            <person name="Cichocki N."/>
            <person name="Clum A."/>
            <person name="Copeland A."/>
            <person name="Hainaut M."/>
            <person name="Haridas S."/>
            <person name="Labutti K."/>
            <person name="Lindquist E."/>
            <person name="Lipzen A."/>
            <person name="Khouja H.-R."/>
            <person name="Murat C."/>
            <person name="Ohm R."/>
            <person name="Olson A."/>
            <person name="Spatafora J."/>
            <person name="Veneault-Fourrey C."/>
            <person name="Henrissat B."/>
            <person name="Grigoriev I."/>
            <person name="Martin F."/>
            <person name="Perotto S."/>
        </authorList>
    </citation>
    <scope>NUCLEOTIDE SEQUENCE [LARGE SCALE GENOMIC DNA]</scope>
    <source>
        <strain evidence="8 9">E</strain>
    </source>
</reference>
<evidence type="ECO:0000256" key="1">
    <source>
        <dbReference type="ARBA" id="ARBA00004167"/>
    </source>
</evidence>
<sequence>GVEAARNCYCGNALVNNAASASSDDCSVTCTGNPQEICGAAWRINIYSLALTTESLAGYSNLGCWSDDTIRILPGSRTAGSDINVEYCRNFCSQNSYTIFGVEAIANCYCGNTLVNTPVSASSDNCSVTCAGNPQEICGAGWRIN</sequence>
<dbReference type="PANTHER" id="PTHR24269">
    <property type="entry name" value="KREMEN PROTEIN"/>
    <property type="match status" value="1"/>
</dbReference>
<dbReference type="AlphaFoldDB" id="A0A2J6TCB6"/>
<keyword evidence="6" id="KW-0325">Glycoprotein</keyword>
<keyword evidence="9" id="KW-1185">Reference proteome</keyword>
<evidence type="ECO:0000256" key="5">
    <source>
        <dbReference type="ARBA" id="ARBA00023136"/>
    </source>
</evidence>
<evidence type="ECO:0000256" key="2">
    <source>
        <dbReference type="ARBA" id="ARBA00022692"/>
    </source>
</evidence>
<dbReference type="OrthoDB" id="5985073at2759"/>
<feature type="domain" description="WSC" evidence="7">
    <location>
        <begin position="1"/>
        <end position="50"/>
    </location>
</feature>
<organism evidence="8 9">
    <name type="scientific">Hyaloscypha bicolor E</name>
    <dbReference type="NCBI Taxonomy" id="1095630"/>
    <lineage>
        <taxon>Eukaryota</taxon>
        <taxon>Fungi</taxon>
        <taxon>Dikarya</taxon>
        <taxon>Ascomycota</taxon>
        <taxon>Pezizomycotina</taxon>
        <taxon>Leotiomycetes</taxon>
        <taxon>Helotiales</taxon>
        <taxon>Hyaloscyphaceae</taxon>
        <taxon>Hyaloscypha</taxon>
        <taxon>Hyaloscypha bicolor</taxon>
    </lineage>
</organism>
<proteinExistence type="predicted"/>
<evidence type="ECO:0000313" key="8">
    <source>
        <dbReference type="EMBL" id="PMD60666.1"/>
    </source>
</evidence>
<evidence type="ECO:0000256" key="4">
    <source>
        <dbReference type="ARBA" id="ARBA00022989"/>
    </source>
</evidence>
<comment type="subcellular location">
    <subcellularLocation>
        <location evidence="1">Membrane</location>
        <topology evidence="1">Single-pass membrane protein</topology>
    </subcellularLocation>
</comment>
<dbReference type="InterPro" id="IPR051836">
    <property type="entry name" value="Kremen_rcpt"/>
</dbReference>
<dbReference type="PANTHER" id="PTHR24269:SF16">
    <property type="entry name" value="PROTEIN SLG1"/>
    <property type="match status" value="1"/>
</dbReference>
<evidence type="ECO:0000256" key="6">
    <source>
        <dbReference type="ARBA" id="ARBA00023180"/>
    </source>
</evidence>
<accession>A0A2J6TCB6</accession>
<evidence type="ECO:0000259" key="7">
    <source>
        <dbReference type="PROSITE" id="PS51212"/>
    </source>
</evidence>
<dbReference type="PROSITE" id="PS51212">
    <property type="entry name" value="WSC"/>
    <property type="match status" value="2"/>
</dbReference>
<keyword evidence="3" id="KW-0732">Signal</keyword>
<dbReference type="EMBL" id="KZ613788">
    <property type="protein sequence ID" value="PMD60666.1"/>
    <property type="molecule type" value="Genomic_DNA"/>
</dbReference>
<feature type="domain" description="WSC" evidence="7">
    <location>
        <begin position="58"/>
        <end position="145"/>
    </location>
</feature>
<dbReference type="STRING" id="1095630.A0A2J6TCB6"/>
<dbReference type="Pfam" id="PF01822">
    <property type="entry name" value="WSC"/>
    <property type="match status" value="2"/>
</dbReference>
<dbReference type="InterPro" id="IPR002889">
    <property type="entry name" value="WSC_carb-bd"/>
</dbReference>
<gene>
    <name evidence="8" type="ORF">K444DRAFT_513030</name>
</gene>
<dbReference type="InParanoid" id="A0A2J6TCB6"/>
<protein>
    <submittedName>
        <fullName evidence="8">WSC-domain-containing protein</fullName>
    </submittedName>
</protein>
<dbReference type="GeneID" id="36581583"/>
<dbReference type="RefSeq" id="XP_024737570.1">
    <property type="nucleotide sequence ID" value="XM_024873503.1"/>
</dbReference>
<evidence type="ECO:0000313" key="9">
    <source>
        <dbReference type="Proteomes" id="UP000235371"/>
    </source>
</evidence>
<dbReference type="Proteomes" id="UP000235371">
    <property type="component" value="Unassembled WGS sequence"/>
</dbReference>
<keyword evidence="5" id="KW-0472">Membrane</keyword>
<keyword evidence="4" id="KW-1133">Transmembrane helix</keyword>
<evidence type="ECO:0000256" key="3">
    <source>
        <dbReference type="ARBA" id="ARBA00022729"/>
    </source>
</evidence>
<dbReference type="SMART" id="SM00321">
    <property type="entry name" value="WSC"/>
    <property type="match status" value="1"/>
</dbReference>
<dbReference type="GO" id="GO:0005886">
    <property type="term" value="C:plasma membrane"/>
    <property type="evidence" value="ECO:0007669"/>
    <property type="project" value="TreeGrafter"/>
</dbReference>
<keyword evidence="2" id="KW-0812">Transmembrane</keyword>